<proteinExistence type="predicted"/>
<evidence type="ECO:0000313" key="1">
    <source>
        <dbReference type="EMBL" id="KIM27257.1"/>
    </source>
</evidence>
<sequence length="218" mass="23920">MERNEEEALITNILENQEPLIVTDVHPGSTPLYLGLHYLKANELDTAQVVIFTPLETYYTEKEDEDEEESNQVHVNLCVDEWLVQNGNLGKIARLLNRIQIVRVKDLAQLAVCLATFPATNLGQTTQPALLIIRDMSLLSTSSVPQAPASPTRSDSGHSLDSMAEKRLSAHVAIIGHALAAVDHLTGSRLLVLDAGLELPSVKILGCYLQERPLLSNP</sequence>
<gene>
    <name evidence="1" type="ORF">M408DRAFT_311478</name>
</gene>
<dbReference type="AlphaFoldDB" id="A0A0C2XDT9"/>
<name>A0A0C2XDT9_SERVB</name>
<reference evidence="2" key="2">
    <citation type="submission" date="2015-01" db="EMBL/GenBank/DDBJ databases">
        <title>Evolutionary Origins and Diversification of the Mycorrhizal Mutualists.</title>
        <authorList>
            <consortium name="DOE Joint Genome Institute"/>
            <consortium name="Mycorrhizal Genomics Consortium"/>
            <person name="Kohler A."/>
            <person name="Kuo A."/>
            <person name="Nagy L.G."/>
            <person name="Floudas D."/>
            <person name="Copeland A."/>
            <person name="Barry K.W."/>
            <person name="Cichocki N."/>
            <person name="Veneault-Fourrey C."/>
            <person name="LaButti K."/>
            <person name="Lindquist E.A."/>
            <person name="Lipzen A."/>
            <person name="Lundell T."/>
            <person name="Morin E."/>
            <person name="Murat C."/>
            <person name="Riley R."/>
            <person name="Ohm R."/>
            <person name="Sun H."/>
            <person name="Tunlid A."/>
            <person name="Henrissat B."/>
            <person name="Grigoriev I.V."/>
            <person name="Hibbett D.S."/>
            <person name="Martin F."/>
        </authorList>
    </citation>
    <scope>NUCLEOTIDE SEQUENCE [LARGE SCALE GENOMIC DNA]</scope>
    <source>
        <strain evidence="2">MAFF 305830</strain>
    </source>
</reference>
<keyword evidence="2" id="KW-1185">Reference proteome</keyword>
<dbReference type="OrthoDB" id="3137420at2759"/>
<dbReference type="EMBL" id="KN824300">
    <property type="protein sequence ID" value="KIM27257.1"/>
    <property type="molecule type" value="Genomic_DNA"/>
</dbReference>
<dbReference type="HOGENOM" id="CLU_1267569_0_0_1"/>
<evidence type="ECO:0000313" key="2">
    <source>
        <dbReference type="Proteomes" id="UP000054097"/>
    </source>
</evidence>
<accession>A0A0C2XDT9</accession>
<dbReference type="Proteomes" id="UP000054097">
    <property type="component" value="Unassembled WGS sequence"/>
</dbReference>
<organism evidence="1 2">
    <name type="scientific">Serendipita vermifera MAFF 305830</name>
    <dbReference type="NCBI Taxonomy" id="933852"/>
    <lineage>
        <taxon>Eukaryota</taxon>
        <taxon>Fungi</taxon>
        <taxon>Dikarya</taxon>
        <taxon>Basidiomycota</taxon>
        <taxon>Agaricomycotina</taxon>
        <taxon>Agaricomycetes</taxon>
        <taxon>Sebacinales</taxon>
        <taxon>Serendipitaceae</taxon>
        <taxon>Serendipita</taxon>
    </lineage>
</organism>
<protein>
    <submittedName>
        <fullName evidence="1">Uncharacterized protein</fullName>
    </submittedName>
</protein>
<reference evidence="1 2" key="1">
    <citation type="submission" date="2014-04" db="EMBL/GenBank/DDBJ databases">
        <authorList>
            <consortium name="DOE Joint Genome Institute"/>
            <person name="Kuo A."/>
            <person name="Zuccaro A."/>
            <person name="Kohler A."/>
            <person name="Nagy L.G."/>
            <person name="Floudas D."/>
            <person name="Copeland A."/>
            <person name="Barry K.W."/>
            <person name="Cichocki N."/>
            <person name="Veneault-Fourrey C."/>
            <person name="LaButti K."/>
            <person name="Lindquist E.A."/>
            <person name="Lipzen A."/>
            <person name="Lundell T."/>
            <person name="Morin E."/>
            <person name="Murat C."/>
            <person name="Sun H."/>
            <person name="Tunlid A."/>
            <person name="Henrissat B."/>
            <person name="Grigoriev I.V."/>
            <person name="Hibbett D.S."/>
            <person name="Martin F."/>
            <person name="Nordberg H.P."/>
            <person name="Cantor M.N."/>
            <person name="Hua S.X."/>
        </authorList>
    </citation>
    <scope>NUCLEOTIDE SEQUENCE [LARGE SCALE GENOMIC DNA]</scope>
    <source>
        <strain evidence="1 2">MAFF 305830</strain>
    </source>
</reference>